<reference evidence="1 2" key="1">
    <citation type="submission" date="2019-03" db="EMBL/GenBank/DDBJ databases">
        <title>Genomic Encyclopedia of Type Strains, Phase IV (KMG-V): Genome sequencing to study the core and pangenomes of soil and plant-associated prokaryotes.</title>
        <authorList>
            <person name="Whitman W."/>
        </authorList>
    </citation>
    <scope>NUCLEOTIDE SEQUENCE [LARGE SCALE GENOMIC DNA]</scope>
    <source>
        <strain evidence="1 2">Hc14</strain>
    </source>
</reference>
<accession>A0A4R3PT74</accession>
<dbReference type="EMBL" id="SMBH01000024">
    <property type="protein sequence ID" value="TCU09657.1"/>
    <property type="molecule type" value="Genomic_DNA"/>
</dbReference>
<evidence type="ECO:0000313" key="1">
    <source>
        <dbReference type="EMBL" id="TCU09657.1"/>
    </source>
</evidence>
<name>A0A4R3PT74_RHISU</name>
<organism evidence="1 2">
    <name type="scientific">Rhizobium sullae</name>
    <name type="common">Rhizobium hedysari</name>
    <dbReference type="NCBI Taxonomy" id="50338"/>
    <lineage>
        <taxon>Bacteria</taxon>
        <taxon>Pseudomonadati</taxon>
        <taxon>Pseudomonadota</taxon>
        <taxon>Alphaproteobacteria</taxon>
        <taxon>Hyphomicrobiales</taxon>
        <taxon>Rhizobiaceae</taxon>
        <taxon>Rhizobium/Agrobacterium group</taxon>
        <taxon>Rhizobium</taxon>
    </lineage>
</organism>
<dbReference type="OrthoDB" id="8448199at2"/>
<proteinExistence type="predicted"/>
<evidence type="ECO:0000313" key="2">
    <source>
        <dbReference type="Proteomes" id="UP000294576"/>
    </source>
</evidence>
<dbReference type="RefSeq" id="WP_087001697.1">
    <property type="nucleotide sequence ID" value="NZ_FWER01000034.1"/>
</dbReference>
<dbReference type="Proteomes" id="UP000294576">
    <property type="component" value="Unassembled WGS sequence"/>
</dbReference>
<dbReference type="AlphaFoldDB" id="A0A4R3PT74"/>
<sequence>MKDFFKIGKATLLLKRPFLRGTLSGAPLDDPASELLRTFGKAIDRRDNVKRKGEDPVIIKENDDICAELELELIVVLRALRQRELRQRSSQ</sequence>
<comment type="caution">
    <text evidence="1">The sequence shown here is derived from an EMBL/GenBank/DDBJ whole genome shotgun (WGS) entry which is preliminary data.</text>
</comment>
<gene>
    <name evidence="1" type="ORF">EV132_12457</name>
</gene>
<protein>
    <submittedName>
        <fullName evidence="1">Uncharacterized protein</fullName>
    </submittedName>
</protein>